<dbReference type="RefSeq" id="WP_220249771.1">
    <property type="nucleotide sequence ID" value="NZ_JAICCF010000002.1"/>
</dbReference>
<protein>
    <submittedName>
        <fullName evidence="2">DUF4065 domain-containing protein</fullName>
    </submittedName>
</protein>
<keyword evidence="3" id="KW-1185">Reference proteome</keyword>
<name>A0ABS7GA68_9BACT</name>
<accession>A0ABS7GA68</accession>
<reference evidence="2 3" key="1">
    <citation type="submission" date="2021-08" db="EMBL/GenBank/DDBJ databases">
        <title>The genome sequence of Chitinophaga sp. B61.</title>
        <authorList>
            <person name="Zhang X."/>
        </authorList>
    </citation>
    <scope>NUCLEOTIDE SEQUENCE [LARGE SCALE GENOMIC DNA]</scope>
    <source>
        <strain evidence="2 3">B61</strain>
    </source>
</reference>
<sequence>MSSGTIYNANEVADWFITRLNTDAGDTMSPLKLQKLIYYAQAWHLTIFKQPLFQEKIEAWVHGPAVATVYQRFKSTSKDAAIDWKVPVSNVEFPIETQHLLEEVYSIYGEHSAGFLEELTHSEPPWIKARKGLDVYEKSNREITHESMISYYSSINHD</sequence>
<evidence type="ECO:0000313" key="2">
    <source>
        <dbReference type="EMBL" id="MBW8684552.1"/>
    </source>
</evidence>
<evidence type="ECO:0000259" key="1">
    <source>
        <dbReference type="Pfam" id="PF13274"/>
    </source>
</evidence>
<dbReference type="InterPro" id="IPR025272">
    <property type="entry name" value="SocA_Panacea"/>
</dbReference>
<evidence type="ECO:0000313" key="3">
    <source>
        <dbReference type="Proteomes" id="UP000812961"/>
    </source>
</evidence>
<dbReference type="Proteomes" id="UP000812961">
    <property type="component" value="Unassembled WGS sequence"/>
</dbReference>
<proteinExistence type="predicted"/>
<dbReference type="EMBL" id="JAICCF010000002">
    <property type="protein sequence ID" value="MBW8684552.1"/>
    <property type="molecule type" value="Genomic_DNA"/>
</dbReference>
<feature type="domain" description="Antitoxin SocA-like Panacea" evidence="1">
    <location>
        <begin position="33"/>
        <end position="126"/>
    </location>
</feature>
<comment type="caution">
    <text evidence="2">The sequence shown here is derived from an EMBL/GenBank/DDBJ whole genome shotgun (WGS) entry which is preliminary data.</text>
</comment>
<gene>
    <name evidence="2" type="ORF">K1Y79_09430</name>
</gene>
<dbReference type="Pfam" id="PF13274">
    <property type="entry name" value="SocA_Panacea"/>
    <property type="match status" value="1"/>
</dbReference>
<organism evidence="2 3">
    <name type="scientific">Chitinophaga rhizophila</name>
    <dbReference type="NCBI Taxonomy" id="2866212"/>
    <lineage>
        <taxon>Bacteria</taxon>
        <taxon>Pseudomonadati</taxon>
        <taxon>Bacteroidota</taxon>
        <taxon>Chitinophagia</taxon>
        <taxon>Chitinophagales</taxon>
        <taxon>Chitinophagaceae</taxon>
        <taxon>Chitinophaga</taxon>
    </lineage>
</organism>